<organism evidence="2 3">
    <name type="scientific">Flavobacterium profundi</name>
    <dbReference type="NCBI Taxonomy" id="1774945"/>
    <lineage>
        <taxon>Bacteria</taxon>
        <taxon>Pseudomonadati</taxon>
        <taxon>Bacteroidota</taxon>
        <taxon>Flavobacteriia</taxon>
        <taxon>Flavobacteriales</taxon>
        <taxon>Flavobacteriaceae</taxon>
        <taxon>Flavobacterium</taxon>
    </lineage>
</organism>
<keyword evidence="1" id="KW-0472">Membrane</keyword>
<comment type="caution">
    <text evidence="2">The sequence shown here is derived from an EMBL/GenBank/DDBJ whole genome shotgun (WGS) entry which is preliminary data.</text>
</comment>
<protein>
    <submittedName>
        <fullName evidence="2">Histidine kinase</fullName>
    </submittedName>
</protein>
<sequence length="915" mass="107530">MRTTFFFIFFILLQPLTSRSQEILPFVENYSKQDYEGDNQIWSLTQGDDNAMYFANNSFLLRFDGVKWEKYTLPNKSIIRSVFSFENRIYTGSYNEFGYWERKDGKMYYTSLSQSNNFFENNSKSEEIWKIFAVDSKIYFQTFNELFVYNKQTIHNITFPSQISYCFVVDNQIYAATVRKGIYKFDGEHFYQDHSFDLIANNIIYGIEKSNTDYYVFTQKSGVYIKEKNKELTDWKHEINEKLKKQIIISATIFENKMLIGTAFNGLYVIDLKQKDYYNINRSNALRNNSVLSIFIDKEKNYWLGLDNGISHVIQNSPYQIFLDNTGQLGTVYSIAKFNSGYLLGTNHGVFKAIDNQLSLISNSQGQVWNITPSNNDYIIGHNEGTFKLSNNGAYSKLNDLVGGWELKPDLFSKGYIQANYIGLYKIEDDNFETYQKLNEKMKPVKDFIQLTNSVLLFTDGYRGLYKLELENNTFSRVISLTEKNNIKNDYGVTLFEYKGTELFYINDMWYFLDKVNDKLLPHAVFNANFKDIQEIIPIDNNSFMVNKQGSLYIINQYKENFTWMPIPVQYYKGKLINNETKVFNIDGKYLVNMDDGFLQIESLDYNFEKQQISIEAYNSENKLIANNQSIPFKEQVTLYIISEFFGSKKAILYYRIDDETLQNVGNGRLELKNLSSGNHIVQIFTVEKGNYVEVQRYKFTVLNPWYWSLWMKLIYVLLIVFILFLYYAWNKMKYRQKIKLKEEELRHKNEIIKLEIQAENKLKIQEYEKHILENQVKTKANELAGKSLSIVKQTELIDSIQKILDSETSSGSLKSKINKAIKINSINKNEWKSFEDNLLKSNEDFVKKIAHEYQNLTSKDIKLCIYLKMNLSSKEIAPLMNIGYRGVELHRYRLRKKLGLDSTINLNVFMNNIL</sequence>
<dbReference type="RefSeq" id="WP_140998281.1">
    <property type="nucleotide sequence ID" value="NZ_VDCZ01000009.1"/>
</dbReference>
<dbReference type="GO" id="GO:0006355">
    <property type="term" value="P:regulation of DNA-templated transcription"/>
    <property type="evidence" value="ECO:0007669"/>
    <property type="project" value="InterPro"/>
</dbReference>
<evidence type="ECO:0000256" key="1">
    <source>
        <dbReference type="SAM" id="Phobius"/>
    </source>
</evidence>
<keyword evidence="3" id="KW-1185">Reference proteome</keyword>
<dbReference type="Gene3D" id="1.10.10.10">
    <property type="entry name" value="Winged helix-like DNA-binding domain superfamily/Winged helix DNA-binding domain"/>
    <property type="match status" value="1"/>
</dbReference>
<evidence type="ECO:0000313" key="3">
    <source>
        <dbReference type="Proteomes" id="UP000431264"/>
    </source>
</evidence>
<dbReference type="GO" id="GO:0003677">
    <property type="term" value="F:DNA binding"/>
    <property type="evidence" value="ECO:0007669"/>
    <property type="project" value="InterPro"/>
</dbReference>
<feature type="transmembrane region" description="Helical" evidence="1">
    <location>
        <begin position="706"/>
        <end position="730"/>
    </location>
</feature>
<dbReference type="SUPFAM" id="SSF46894">
    <property type="entry name" value="C-terminal effector domain of the bipartite response regulators"/>
    <property type="match status" value="1"/>
</dbReference>
<keyword evidence="1" id="KW-0812">Transmembrane</keyword>
<dbReference type="EMBL" id="WQLW01000009">
    <property type="protein sequence ID" value="MVO09910.1"/>
    <property type="molecule type" value="Genomic_DNA"/>
</dbReference>
<evidence type="ECO:0000313" key="2">
    <source>
        <dbReference type="EMBL" id="MVO09910.1"/>
    </source>
</evidence>
<accession>A0A6I4IJG6</accession>
<keyword evidence="1" id="KW-1133">Transmembrane helix</keyword>
<name>A0A6I4IJG6_9FLAO</name>
<dbReference type="InterPro" id="IPR016032">
    <property type="entry name" value="Sig_transdc_resp-reg_C-effctor"/>
</dbReference>
<dbReference type="Proteomes" id="UP000431264">
    <property type="component" value="Unassembled WGS sequence"/>
</dbReference>
<dbReference type="InterPro" id="IPR015943">
    <property type="entry name" value="WD40/YVTN_repeat-like_dom_sf"/>
</dbReference>
<keyword evidence="2" id="KW-0418">Kinase</keyword>
<dbReference type="AlphaFoldDB" id="A0A6I4IJG6"/>
<proteinExistence type="predicted"/>
<gene>
    <name evidence="2" type="ORF">GOQ30_12135</name>
</gene>
<reference evidence="3" key="1">
    <citation type="submission" date="2019-05" db="EMBL/GenBank/DDBJ databases">
        <title>Flavobacterium profundi sp. nov., isolated from a deep-sea seamount.</title>
        <authorList>
            <person name="Zhang D.-C."/>
        </authorList>
    </citation>
    <scope>NUCLEOTIDE SEQUENCE [LARGE SCALE GENOMIC DNA]</scope>
    <source>
        <strain evidence="3">TP390</strain>
    </source>
</reference>
<dbReference type="Gene3D" id="2.130.10.10">
    <property type="entry name" value="YVTN repeat-like/Quinoprotein amine dehydrogenase"/>
    <property type="match status" value="1"/>
</dbReference>
<dbReference type="OrthoDB" id="1090267at2"/>
<dbReference type="InterPro" id="IPR036388">
    <property type="entry name" value="WH-like_DNA-bd_sf"/>
</dbReference>
<keyword evidence="2" id="KW-0808">Transferase</keyword>
<dbReference type="GO" id="GO:0016301">
    <property type="term" value="F:kinase activity"/>
    <property type="evidence" value="ECO:0007669"/>
    <property type="project" value="UniProtKB-KW"/>
</dbReference>